<accession>A0AAN8DL04</accession>
<dbReference type="EMBL" id="JAURVH010001521">
    <property type="protein sequence ID" value="KAK5924182.1"/>
    <property type="molecule type" value="Genomic_DNA"/>
</dbReference>
<organism evidence="2 3">
    <name type="scientific">Champsocephalus gunnari</name>
    <name type="common">Mackerel icefish</name>
    <dbReference type="NCBI Taxonomy" id="52237"/>
    <lineage>
        <taxon>Eukaryota</taxon>
        <taxon>Metazoa</taxon>
        <taxon>Chordata</taxon>
        <taxon>Craniata</taxon>
        <taxon>Vertebrata</taxon>
        <taxon>Euteleostomi</taxon>
        <taxon>Actinopterygii</taxon>
        <taxon>Neopterygii</taxon>
        <taxon>Teleostei</taxon>
        <taxon>Neoteleostei</taxon>
        <taxon>Acanthomorphata</taxon>
        <taxon>Eupercaria</taxon>
        <taxon>Perciformes</taxon>
        <taxon>Notothenioidei</taxon>
        <taxon>Channichthyidae</taxon>
        <taxon>Champsocephalus</taxon>
    </lineage>
</organism>
<dbReference type="Proteomes" id="UP001331515">
    <property type="component" value="Unassembled WGS sequence"/>
</dbReference>
<evidence type="ECO:0000256" key="1">
    <source>
        <dbReference type="SAM" id="SignalP"/>
    </source>
</evidence>
<name>A0AAN8DL04_CHAGU</name>
<sequence length="181" mass="22126">MTWLCFFNLLWSQISAHIFTNLCIHISSNNFKNISKHVIIMRAQLFVRKFFKGDTLNGRSFYNDNFFLRTSIPLIIKYYLSTYFLYILNCNSIIRGDLFLGRFHGFTYFLYILNCNSKTFLCTYFWYYLNCNDIIRGDLSLGRFHIFTYFWYTFNCRSLIRGDLFMSRLHIYQQYCHRRDR</sequence>
<feature type="signal peptide" evidence="1">
    <location>
        <begin position="1"/>
        <end position="16"/>
    </location>
</feature>
<gene>
    <name evidence="2" type="ORF">CgunFtcFv8_001079</name>
</gene>
<comment type="caution">
    <text evidence="2">The sequence shown here is derived from an EMBL/GenBank/DDBJ whole genome shotgun (WGS) entry which is preliminary data.</text>
</comment>
<feature type="chain" id="PRO_5042848481" evidence="1">
    <location>
        <begin position="17"/>
        <end position="181"/>
    </location>
</feature>
<evidence type="ECO:0000313" key="3">
    <source>
        <dbReference type="Proteomes" id="UP001331515"/>
    </source>
</evidence>
<keyword evidence="3" id="KW-1185">Reference proteome</keyword>
<protein>
    <submittedName>
        <fullName evidence="2">Uncharacterized protein</fullName>
    </submittedName>
</protein>
<dbReference type="AlphaFoldDB" id="A0AAN8DL04"/>
<keyword evidence="1" id="KW-0732">Signal</keyword>
<proteinExistence type="predicted"/>
<reference evidence="2 3" key="1">
    <citation type="journal article" date="2023" name="Mol. Biol. Evol.">
        <title>Genomics of Secondarily Temperate Adaptation in the Only Non-Antarctic Icefish.</title>
        <authorList>
            <person name="Rivera-Colon A.G."/>
            <person name="Rayamajhi N."/>
            <person name="Minhas B.F."/>
            <person name="Madrigal G."/>
            <person name="Bilyk K.T."/>
            <person name="Yoon V."/>
            <person name="Hune M."/>
            <person name="Gregory S."/>
            <person name="Cheng C.H.C."/>
            <person name="Catchen J.M."/>
        </authorList>
    </citation>
    <scope>NUCLEOTIDE SEQUENCE [LARGE SCALE GENOMIC DNA]</scope>
    <source>
        <tissue evidence="2">White muscle</tissue>
    </source>
</reference>
<evidence type="ECO:0000313" key="2">
    <source>
        <dbReference type="EMBL" id="KAK5924182.1"/>
    </source>
</evidence>